<comment type="caution">
    <text evidence="2">The sequence shown here is derived from an EMBL/GenBank/DDBJ whole genome shotgun (WGS) entry which is preliminary data.</text>
</comment>
<dbReference type="AlphaFoldDB" id="A0A179FP79"/>
<keyword evidence="3" id="KW-1185">Reference proteome</keyword>
<evidence type="ECO:0000313" key="2">
    <source>
        <dbReference type="EMBL" id="OAQ67088.1"/>
    </source>
</evidence>
<reference evidence="2 3" key="1">
    <citation type="journal article" date="2016" name="PLoS Pathog.">
        <title>Biosynthesis of antibiotic leucinostatins in bio-control fungus Purpureocillium lilacinum and their inhibition on phytophthora revealed by genome mining.</title>
        <authorList>
            <person name="Wang G."/>
            <person name="Liu Z."/>
            <person name="Lin R."/>
            <person name="Li E."/>
            <person name="Mao Z."/>
            <person name="Ling J."/>
            <person name="Yang Y."/>
            <person name="Yin W.B."/>
            <person name="Xie B."/>
        </authorList>
    </citation>
    <scope>NUCLEOTIDE SEQUENCE [LARGE SCALE GENOMIC DNA]</scope>
    <source>
        <strain evidence="2">170</strain>
    </source>
</reference>
<dbReference type="GeneID" id="28857866"/>
<dbReference type="RefSeq" id="XP_018144175.1">
    <property type="nucleotide sequence ID" value="XM_018293872.1"/>
</dbReference>
<organism evidence="2 3">
    <name type="scientific">Pochonia chlamydosporia 170</name>
    <dbReference type="NCBI Taxonomy" id="1380566"/>
    <lineage>
        <taxon>Eukaryota</taxon>
        <taxon>Fungi</taxon>
        <taxon>Dikarya</taxon>
        <taxon>Ascomycota</taxon>
        <taxon>Pezizomycotina</taxon>
        <taxon>Sordariomycetes</taxon>
        <taxon>Hypocreomycetidae</taxon>
        <taxon>Hypocreales</taxon>
        <taxon>Clavicipitaceae</taxon>
        <taxon>Pochonia</taxon>
    </lineage>
</organism>
<accession>A0A179FP79</accession>
<dbReference type="Proteomes" id="UP000078397">
    <property type="component" value="Unassembled WGS sequence"/>
</dbReference>
<dbReference type="KEGG" id="pchm:VFPPC_16119"/>
<protein>
    <submittedName>
        <fullName evidence="2">Uncharacterized protein</fullName>
    </submittedName>
</protein>
<gene>
    <name evidence="2" type="ORF">VFPPC_16119</name>
</gene>
<proteinExistence type="predicted"/>
<sequence length="94" mass="10464">MSQTLPNRREQSLSKIRLGVSRRHSHAAGVDSASSVNYTLTYFTIYRSMHEPSTSWTSHATSGWNVRRPHSCSSSGALTHSAEFHLGAQTPRLH</sequence>
<evidence type="ECO:0000256" key="1">
    <source>
        <dbReference type="SAM" id="MobiDB-lite"/>
    </source>
</evidence>
<dbReference type="EMBL" id="LSBJ02000004">
    <property type="protein sequence ID" value="OAQ67088.1"/>
    <property type="molecule type" value="Genomic_DNA"/>
</dbReference>
<feature type="region of interest" description="Disordered" evidence="1">
    <location>
        <begin position="70"/>
        <end position="94"/>
    </location>
</feature>
<evidence type="ECO:0000313" key="3">
    <source>
        <dbReference type="Proteomes" id="UP000078397"/>
    </source>
</evidence>
<name>A0A179FP79_METCM</name>